<evidence type="ECO:0000313" key="2">
    <source>
        <dbReference type="EMBL" id="MBL7559478.1"/>
    </source>
</evidence>
<reference evidence="2 3" key="1">
    <citation type="submission" date="2020-12" db="EMBL/GenBank/DDBJ databases">
        <title>Olleya sediminilitoris sp. nov., isolated from a tidal flat.</title>
        <authorList>
            <person name="Park S."/>
            <person name="Yoon J.-H."/>
        </authorList>
    </citation>
    <scope>NUCLEOTIDE SEQUENCE [LARGE SCALE GENOMIC DNA]</scope>
    <source>
        <strain evidence="2 3">YSTF-M6</strain>
    </source>
</reference>
<evidence type="ECO:0000313" key="3">
    <source>
        <dbReference type="Proteomes" id="UP000605013"/>
    </source>
</evidence>
<gene>
    <name evidence="2" type="ORF">JAO71_06620</name>
</gene>
<dbReference type="Gene3D" id="2.60.40.10">
    <property type="entry name" value="Immunoglobulins"/>
    <property type="match status" value="1"/>
</dbReference>
<keyword evidence="3" id="KW-1185">Reference proteome</keyword>
<dbReference type="InterPro" id="IPR013783">
    <property type="entry name" value="Ig-like_fold"/>
</dbReference>
<dbReference type="Proteomes" id="UP000605013">
    <property type="component" value="Unassembled WGS sequence"/>
</dbReference>
<organism evidence="2 3">
    <name type="scientific">Olleya sediminilitoris</name>
    <dbReference type="NCBI Taxonomy" id="2795739"/>
    <lineage>
        <taxon>Bacteria</taxon>
        <taxon>Pseudomonadati</taxon>
        <taxon>Bacteroidota</taxon>
        <taxon>Flavobacteriia</taxon>
        <taxon>Flavobacteriales</taxon>
        <taxon>Flavobacteriaceae</taxon>
    </lineage>
</organism>
<dbReference type="SUPFAM" id="SSF50960">
    <property type="entry name" value="TolB, C-terminal domain"/>
    <property type="match status" value="1"/>
</dbReference>
<dbReference type="Pfam" id="PF13585">
    <property type="entry name" value="CHU_C"/>
    <property type="match status" value="1"/>
</dbReference>
<dbReference type="RefSeq" id="WP_202999737.1">
    <property type="nucleotide sequence ID" value="NZ_JAEMEF010000004.1"/>
</dbReference>
<feature type="domain" description="PKD" evidence="1">
    <location>
        <begin position="435"/>
        <end position="474"/>
    </location>
</feature>
<proteinExistence type="predicted"/>
<dbReference type="PROSITE" id="PS50093">
    <property type="entry name" value="PKD"/>
    <property type="match status" value="1"/>
</dbReference>
<sequence length="917" mass="102892">MKRYSSISKGLLVILLIYNCSLFAQSESANWYFGNFAGVSFNSGQPVALTDGALITKEGCATISNANGELLFYTDGKTVWNRNHDIMPNGTDLKGDSSSTESAIIIPKPGSNDSYYIFTTDKPNYFLSPNDPIEGLNYSEVNMQLDNGLGDLIVENKNIHLVTYNSNDAVQNEYKNSEKLTAVTHSNGIDIWVITQFINKFHAFKVTSSGVIETPETSTVPQNIFPRFNNDGANITAIGYLKVSPDGKQIAIAHSSTTSGSVDEGTKSSGKVLLYDFDNTTGLVSNEKTILEDTYPYGVEFSPDSKLLYVTTSNFDSEDTFINSSLFQFNTEANNIMGSKTNINTSSNVAGALQLAIDGKIYRAGYVLLGSKAYLSVINNPNQLSSSCNYTHNTFYLEGRDTEIGLPPFIQSIFKYSFNYENICLNDNTYFYITSEDPYDSVLWDFGDGTTSTDVEAYHTYANAGNYTVTLNMSINGVDYQPLYKQVKIVSPPEVIQTTYDLIECDSWDDNPSDGITVFNLSNANDYLVIDPTQNFSVYYYHTLELAQNDIDNTNSINPDYYLNQYNDEIIVAKITSPNTSCFNIAYVKLKTTQAINLGEYQLNACDLNYTGHADFNLETIRQQIINSLTLTGQVSVNFYLSEAEAAIGSNSLTTLYNSDNRTIYIAIENDNVCFGYGQLDLMVNQFPYIENQYYQICQNEFPITINSGLNSIQIQNYNYSWENGMNTESIQVSNPGTYNLTITDPNLHCDKTIQIEVLQTPSPQIQSVTVDNYSATIVLSNSHENFEFALDNNNYQSSNIFTNLSPGNHTVYVRDINLCEITSQTIKVIGFPKYFTPNNDNHHEFWNIIGINEDEYPNLNLYIYDRYGKKIANFNPTESNGWDGTYNNKTMPQNDYWYKLQLPDGTIYSGHFTLRL</sequence>
<dbReference type="SUPFAM" id="SSF49299">
    <property type="entry name" value="PKD domain"/>
    <property type="match status" value="1"/>
</dbReference>
<dbReference type="Pfam" id="PF18911">
    <property type="entry name" value="PKD_4"/>
    <property type="match status" value="1"/>
</dbReference>
<accession>A0ABS1WK75</accession>
<dbReference type="NCBIfam" id="TIGR04131">
    <property type="entry name" value="Bac_Flav_CTERM"/>
    <property type="match status" value="1"/>
</dbReference>
<dbReference type="EMBL" id="JAEMEF010000004">
    <property type="protein sequence ID" value="MBL7559478.1"/>
    <property type="molecule type" value="Genomic_DNA"/>
</dbReference>
<dbReference type="CDD" id="cd00146">
    <property type="entry name" value="PKD"/>
    <property type="match status" value="1"/>
</dbReference>
<dbReference type="InterPro" id="IPR000601">
    <property type="entry name" value="PKD_dom"/>
</dbReference>
<name>A0ABS1WK75_9FLAO</name>
<dbReference type="Gene3D" id="2.130.10.10">
    <property type="entry name" value="YVTN repeat-like/Quinoprotein amine dehydrogenase"/>
    <property type="match status" value="1"/>
</dbReference>
<dbReference type="InterPro" id="IPR026341">
    <property type="entry name" value="T9SS_type_B"/>
</dbReference>
<dbReference type="InterPro" id="IPR015943">
    <property type="entry name" value="WD40/YVTN_repeat-like_dom_sf"/>
</dbReference>
<protein>
    <submittedName>
        <fullName evidence="2">T9SS type B sorting domain-containing protein</fullName>
    </submittedName>
</protein>
<comment type="caution">
    <text evidence="2">The sequence shown here is derived from an EMBL/GenBank/DDBJ whole genome shotgun (WGS) entry which is preliminary data.</text>
</comment>
<evidence type="ECO:0000259" key="1">
    <source>
        <dbReference type="PROSITE" id="PS50093"/>
    </source>
</evidence>
<dbReference type="InterPro" id="IPR035986">
    <property type="entry name" value="PKD_dom_sf"/>
</dbReference>